<evidence type="ECO:0000313" key="3">
    <source>
        <dbReference type="Proteomes" id="UP000661435"/>
    </source>
</evidence>
<evidence type="ECO:0000313" key="2">
    <source>
        <dbReference type="EMBL" id="MBC5733861.1"/>
    </source>
</evidence>
<dbReference type="Pfam" id="PF09997">
    <property type="entry name" value="DUF2238"/>
    <property type="match status" value="1"/>
</dbReference>
<feature type="transmembrane region" description="Helical" evidence="1">
    <location>
        <begin position="113"/>
        <end position="131"/>
    </location>
</feature>
<dbReference type="Proteomes" id="UP000661435">
    <property type="component" value="Unassembled WGS sequence"/>
</dbReference>
<name>A0A8J6J6Y6_9FIRM</name>
<protein>
    <submittedName>
        <fullName evidence="2">Uncharacterized protein</fullName>
    </submittedName>
</protein>
<comment type="caution">
    <text evidence="2">The sequence shown here is derived from an EMBL/GenBank/DDBJ whole genome shotgun (WGS) entry which is preliminary data.</text>
</comment>
<evidence type="ECO:0000256" key="1">
    <source>
        <dbReference type="SAM" id="Phobius"/>
    </source>
</evidence>
<feature type="transmembrane region" description="Helical" evidence="1">
    <location>
        <begin position="235"/>
        <end position="253"/>
    </location>
</feature>
<gene>
    <name evidence="2" type="ORF">H8S57_09000</name>
</gene>
<sequence length="280" mass="31629">MKKADRKSGRYRKTLREQVKENPRLAATYVILRVLVVLVLIAQIFNRNFENAFLCILTLILFTIPSFIERTIHIDVPDTLEIIILLFIFAAEILGEIQAYYVHFPYWDTMLHTLNGFLCAAIGFSLLDILNRRGSLAFQLSPLYLALVAFCFSMTIGVLWEFFECTMDQLFLLDMQKDTVVHSIGSVMLDPSGGNTPTAIQNITDVIVVTADGTQHSLGLGGYLDIGLLDTMKDLFVNFIGAVVFSIIGYFYVKNRGQGKFARRFIPQVLPPEEPSTKEK</sequence>
<dbReference type="InterPro" id="IPR014509">
    <property type="entry name" value="YjdF-like"/>
</dbReference>
<accession>A0A8J6J6Y6</accession>
<dbReference type="AlphaFoldDB" id="A0A8J6J6Y6"/>
<feature type="transmembrane region" description="Helical" evidence="1">
    <location>
        <begin position="25"/>
        <end position="45"/>
    </location>
</feature>
<organism evidence="2 3">
    <name type="scientific">Lawsonibacter hominis</name>
    <dbReference type="NCBI Taxonomy" id="2763053"/>
    <lineage>
        <taxon>Bacteria</taxon>
        <taxon>Bacillati</taxon>
        <taxon>Bacillota</taxon>
        <taxon>Clostridia</taxon>
        <taxon>Eubacteriales</taxon>
        <taxon>Oscillospiraceae</taxon>
        <taxon>Lawsonibacter</taxon>
    </lineage>
</organism>
<feature type="transmembrane region" description="Helical" evidence="1">
    <location>
        <begin position="51"/>
        <end position="68"/>
    </location>
</feature>
<dbReference type="EMBL" id="JACOPP010000010">
    <property type="protein sequence ID" value="MBC5733861.1"/>
    <property type="molecule type" value="Genomic_DNA"/>
</dbReference>
<keyword evidence="1" id="KW-0812">Transmembrane</keyword>
<feature type="transmembrane region" description="Helical" evidence="1">
    <location>
        <begin position="80"/>
        <end position="101"/>
    </location>
</feature>
<keyword evidence="3" id="KW-1185">Reference proteome</keyword>
<feature type="transmembrane region" description="Helical" evidence="1">
    <location>
        <begin position="143"/>
        <end position="163"/>
    </location>
</feature>
<keyword evidence="1" id="KW-0472">Membrane</keyword>
<dbReference type="RefSeq" id="WP_186907747.1">
    <property type="nucleotide sequence ID" value="NZ_JACOPP010000010.1"/>
</dbReference>
<keyword evidence="1" id="KW-1133">Transmembrane helix</keyword>
<proteinExistence type="predicted"/>
<reference evidence="2" key="1">
    <citation type="submission" date="2020-08" db="EMBL/GenBank/DDBJ databases">
        <title>Genome public.</title>
        <authorList>
            <person name="Liu C."/>
            <person name="Sun Q."/>
        </authorList>
    </citation>
    <scope>NUCLEOTIDE SEQUENCE</scope>
    <source>
        <strain evidence="2">NSJ-51</strain>
    </source>
</reference>